<feature type="region of interest" description="Disordered" evidence="1">
    <location>
        <begin position="68"/>
        <end position="169"/>
    </location>
</feature>
<feature type="compositionally biased region" description="Basic and acidic residues" evidence="1">
    <location>
        <begin position="207"/>
        <end position="224"/>
    </location>
</feature>
<protein>
    <recommendedName>
        <fullName evidence="5">Integral membrane protein</fullName>
    </recommendedName>
</protein>
<evidence type="ECO:0000256" key="2">
    <source>
        <dbReference type="SAM" id="Phobius"/>
    </source>
</evidence>
<feature type="transmembrane region" description="Helical" evidence="2">
    <location>
        <begin position="349"/>
        <end position="367"/>
    </location>
</feature>
<feature type="compositionally biased region" description="Low complexity" evidence="1">
    <location>
        <begin position="113"/>
        <end position="122"/>
    </location>
</feature>
<dbReference type="EMBL" id="JAIFZO010000002">
    <property type="protein sequence ID" value="MCX4233582.1"/>
    <property type="molecule type" value="Genomic_DNA"/>
</dbReference>
<keyword evidence="2" id="KW-1133">Transmembrane helix</keyword>
<name>A0ABT3V1W0_9ACTN</name>
<feature type="transmembrane region" description="Helical" evidence="2">
    <location>
        <begin position="308"/>
        <end position="326"/>
    </location>
</feature>
<evidence type="ECO:0008006" key="5">
    <source>
        <dbReference type="Google" id="ProtNLM"/>
    </source>
</evidence>
<evidence type="ECO:0000256" key="1">
    <source>
        <dbReference type="SAM" id="MobiDB-lite"/>
    </source>
</evidence>
<feature type="compositionally biased region" description="Low complexity" evidence="1">
    <location>
        <begin position="93"/>
        <end position="106"/>
    </location>
</feature>
<evidence type="ECO:0000313" key="3">
    <source>
        <dbReference type="EMBL" id="MCX4233582.1"/>
    </source>
</evidence>
<feature type="compositionally biased region" description="Basic residues" evidence="1">
    <location>
        <begin position="123"/>
        <end position="136"/>
    </location>
</feature>
<sequence length="373" mass="39850">MGIESDQLVFDYLSRVGDLAQQRQLPSGTRMRLVSELRGEIDRRRTKATLDSPAAVRRILDRIGSPESVVEAANAGPDGGAGRSTGRDKGADTTPSPSFPTAPSSSGERSAVPAQRDGGPAARPRRLRRAVPRPRSAHPELAETEPTGMVGSTPTPPHLASTEELGTGPQPDWWRVESGPFGATDSVPGFTGGVEIPELFKPPPIDEPDKRDEQDKQGKRDDQAKSGAAVVEVVENPGPTGRVRRRYVPRLRPLGGGGGGGGGWSNPLLLLAAALLVAGAVIGNLVMLGLGWLIAYLSRRLTPTEAKWAVLVVPGLVAAGGIAWIWGRKEGRWGEPIPQDRMSDAIAETWPWVLRGAAVASALYLVWRSQRRR</sequence>
<evidence type="ECO:0000313" key="4">
    <source>
        <dbReference type="Proteomes" id="UP001165590"/>
    </source>
</evidence>
<reference evidence="3" key="1">
    <citation type="journal article" date="2022" name="bioRxiv">
        <title>Discovery and biosynthetic assessment of Streptomyces ortus sp nov. isolated from a deep-sea sponge.</title>
        <authorList>
            <person name="Williams S.E."/>
        </authorList>
    </citation>
    <scope>NUCLEOTIDE SEQUENCE</scope>
    <source>
        <strain evidence="3">A15ISP2-DRY2</strain>
    </source>
</reference>
<dbReference type="Proteomes" id="UP001165590">
    <property type="component" value="Unassembled WGS sequence"/>
</dbReference>
<keyword evidence="2" id="KW-0472">Membrane</keyword>
<accession>A0ABT3V1W0</accession>
<proteinExistence type="predicted"/>
<feature type="region of interest" description="Disordered" evidence="1">
    <location>
        <begin position="189"/>
        <end position="228"/>
    </location>
</feature>
<dbReference type="RefSeq" id="WP_267026506.1">
    <property type="nucleotide sequence ID" value="NZ_JAIFZO010000002.1"/>
</dbReference>
<gene>
    <name evidence="3" type="ORF">K3769_12495</name>
</gene>
<feature type="transmembrane region" description="Helical" evidence="2">
    <location>
        <begin position="268"/>
        <end position="296"/>
    </location>
</feature>
<keyword evidence="4" id="KW-1185">Reference proteome</keyword>
<organism evidence="3 4">
    <name type="scientific">Streptomyces ortus</name>
    <dbReference type="NCBI Taxonomy" id="2867268"/>
    <lineage>
        <taxon>Bacteria</taxon>
        <taxon>Bacillati</taxon>
        <taxon>Actinomycetota</taxon>
        <taxon>Actinomycetes</taxon>
        <taxon>Kitasatosporales</taxon>
        <taxon>Streptomycetaceae</taxon>
        <taxon>Streptomyces</taxon>
    </lineage>
</organism>
<keyword evidence="2" id="KW-0812">Transmembrane</keyword>
<comment type="caution">
    <text evidence="3">The sequence shown here is derived from an EMBL/GenBank/DDBJ whole genome shotgun (WGS) entry which is preliminary data.</text>
</comment>